<sequence>MSGLGTMLIFFGVIMALAGVILLLAPKIPWLGKLPGDITYHGRGFTFYFPLGTCILLSILLSLILYLFRK</sequence>
<comment type="caution">
    <text evidence="2">The sequence shown here is derived from an EMBL/GenBank/DDBJ whole genome shotgun (WGS) entry which is preliminary data.</text>
</comment>
<organism evidence="2">
    <name type="scientific">Desulfobacca acetoxidans</name>
    <dbReference type="NCBI Taxonomy" id="60893"/>
    <lineage>
        <taxon>Bacteria</taxon>
        <taxon>Pseudomonadati</taxon>
        <taxon>Thermodesulfobacteriota</taxon>
        <taxon>Desulfobaccia</taxon>
        <taxon>Desulfobaccales</taxon>
        <taxon>Desulfobaccaceae</taxon>
        <taxon>Desulfobacca</taxon>
    </lineage>
</organism>
<evidence type="ECO:0000313" key="2">
    <source>
        <dbReference type="EMBL" id="HHS29650.1"/>
    </source>
</evidence>
<keyword evidence="1" id="KW-0472">Membrane</keyword>
<keyword evidence="1" id="KW-1133">Transmembrane helix</keyword>
<keyword evidence="1" id="KW-0812">Transmembrane</keyword>
<dbReference type="EMBL" id="DTGR01000133">
    <property type="protein sequence ID" value="HHS29650.1"/>
    <property type="molecule type" value="Genomic_DNA"/>
</dbReference>
<reference evidence="2" key="1">
    <citation type="journal article" date="2020" name="mSystems">
        <title>Genome- and Community-Level Interaction Insights into Carbon Utilization and Element Cycling Functions of Hydrothermarchaeota in Hydrothermal Sediment.</title>
        <authorList>
            <person name="Zhou Z."/>
            <person name="Liu Y."/>
            <person name="Xu W."/>
            <person name="Pan J."/>
            <person name="Luo Z.H."/>
            <person name="Li M."/>
        </authorList>
    </citation>
    <scope>NUCLEOTIDE SEQUENCE [LARGE SCALE GENOMIC DNA]</scope>
    <source>
        <strain evidence="2">SpSt-767</strain>
    </source>
</reference>
<name>A0A7V6A3V6_9BACT</name>
<gene>
    <name evidence="2" type="ORF">ENV52_08120</name>
</gene>
<dbReference type="InterPro" id="IPR021320">
    <property type="entry name" value="DUF2905"/>
</dbReference>
<proteinExistence type="predicted"/>
<evidence type="ECO:0000256" key="1">
    <source>
        <dbReference type="SAM" id="Phobius"/>
    </source>
</evidence>
<dbReference type="PANTHER" id="PTHR36443:SF1">
    <property type="entry name" value="BSR5223 PROTEIN"/>
    <property type="match status" value="1"/>
</dbReference>
<feature type="transmembrane region" description="Helical" evidence="1">
    <location>
        <begin position="7"/>
        <end position="25"/>
    </location>
</feature>
<dbReference type="Pfam" id="PF11146">
    <property type="entry name" value="DUF2905"/>
    <property type="match status" value="1"/>
</dbReference>
<protein>
    <submittedName>
        <fullName evidence="2">DUF2905 domain-containing protein</fullName>
    </submittedName>
</protein>
<dbReference type="PANTHER" id="PTHR36443">
    <property type="entry name" value="BSR5223 PROTEIN"/>
    <property type="match status" value="1"/>
</dbReference>
<feature type="transmembrane region" description="Helical" evidence="1">
    <location>
        <begin position="45"/>
        <end position="68"/>
    </location>
</feature>
<dbReference type="AlphaFoldDB" id="A0A7V6A3V6"/>
<accession>A0A7V6A3V6</accession>